<evidence type="ECO:0000256" key="1">
    <source>
        <dbReference type="ARBA" id="ARBA00022603"/>
    </source>
</evidence>
<evidence type="ECO:0000256" key="3">
    <source>
        <dbReference type="SAM" id="MobiDB-lite"/>
    </source>
</evidence>
<dbReference type="Proteomes" id="UP000697995">
    <property type="component" value="Unassembled WGS sequence"/>
</dbReference>
<dbReference type="Gene3D" id="3.40.50.150">
    <property type="entry name" value="Vaccinia Virus protein VP39"/>
    <property type="match status" value="1"/>
</dbReference>
<keyword evidence="7" id="KW-1185">Reference proteome</keyword>
<evidence type="ECO:0000259" key="4">
    <source>
        <dbReference type="Pfam" id="PF01170"/>
    </source>
</evidence>
<evidence type="ECO:0000313" key="7">
    <source>
        <dbReference type="Proteomes" id="UP000697995"/>
    </source>
</evidence>
<feature type="domain" description="RlmL ferredoxin-like" evidence="5">
    <location>
        <begin position="61"/>
        <end position="116"/>
    </location>
</feature>
<dbReference type="InterPro" id="IPR029063">
    <property type="entry name" value="SAM-dependent_MTases_sf"/>
</dbReference>
<reference evidence="6 7" key="1">
    <citation type="journal article" date="2020" name="Microorganisms">
        <title>Osmotic Adaptation and Compatible Solute Biosynthesis of Phototrophic Bacteria as Revealed from Genome Analyses.</title>
        <authorList>
            <person name="Imhoff J.F."/>
            <person name="Rahn T."/>
            <person name="Kunzel S."/>
            <person name="Keller A."/>
            <person name="Neulinger S.C."/>
        </authorList>
    </citation>
    <scope>NUCLEOTIDE SEQUENCE [LARGE SCALE GENOMIC DNA]</scope>
    <source>
        <strain evidence="6 7">DSM 15382</strain>
    </source>
</reference>
<dbReference type="SUPFAM" id="SSF53335">
    <property type="entry name" value="S-adenosyl-L-methionine-dependent methyltransferases"/>
    <property type="match status" value="1"/>
</dbReference>
<dbReference type="Gene3D" id="3.30.2130.30">
    <property type="match status" value="1"/>
</dbReference>
<evidence type="ECO:0000259" key="5">
    <source>
        <dbReference type="Pfam" id="PF22020"/>
    </source>
</evidence>
<organism evidence="6 7">
    <name type="scientific">Paracraurococcus ruber</name>
    <dbReference type="NCBI Taxonomy" id="77675"/>
    <lineage>
        <taxon>Bacteria</taxon>
        <taxon>Pseudomonadati</taxon>
        <taxon>Pseudomonadota</taxon>
        <taxon>Alphaproteobacteria</taxon>
        <taxon>Acetobacterales</taxon>
        <taxon>Roseomonadaceae</taxon>
        <taxon>Paracraurococcus</taxon>
    </lineage>
</organism>
<gene>
    <name evidence="6" type="ORF">CKO45_28125</name>
</gene>
<dbReference type="GO" id="GO:0032259">
    <property type="term" value="P:methylation"/>
    <property type="evidence" value="ECO:0007669"/>
    <property type="project" value="UniProtKB-KW"/>
</dbReference>
<sequence>MRSARRPPSRWPGWPWLPRRRCCCPASDEGGPEVSKGPSAFGGGARGGSAPSHRVLAVSFEIFLACAPGLEPLLLEEVRGKGFRRPRALPGGVAIEGGWPEVWRANLWVRGAGRVLARLESFRVVHLAQLDARARKVPWATVLRRDVPFRVEAVCAQSRLWHSGAVAQRIATAIRETVGAPEAAEAPVTVMARIERDLCTLSLDTSGEPLHKRGWKQAVNPAPLRETMASLFLLACGYRGTEPVLDPMCGAGTFVIEAAEIAARLNPGRLRGFAFEHLASFEAEAWARMRAVESRRDAPALCHGSDRDAGAVAMSEANAARAGVAAGTVFRQAVVSEAAPPSGPPGLVMVNPPYGTRLGDPGALRPLYQALGQVLRARFAGWRVGLVTAEPRLAQATGLPFLPPGPPVPHGGLRVTLWRTGTLG</sequence>
<keyword evidence="2" id="KW-0808">Transferase</keyword>
<keyword evidence="1 6" id="KW-0489">Methyltransferase</keyword>
<dbReference type="EMBL" id="NRSG01000439">
    <property type="protein sequence ID" value="MBK1662061.1"/>
    <property type="molecule type" value="Genomic_DNA"/>
</dbReference>
<dbReference type="PANTHER" id="PTHR47313:SF1">
    <property type="entry name" value="RIBOSOMAL RNA LARGE SUBUNIT METHYLTRANSFERASE K_L"/>
    <property type="match status" value="1"/>
</dbReference>
<dbReference type="Pfam" id="PF22020">
    <property type="entry name" value="RlmL_1st"/>
    <property type="match status" value="1"/>
</dbReference>
<dbReference type="GO" id="GO:0008168">
    <property type="term" value="F:methyltransferase activity"/>
    <property type="evidence" value="ECO:0007669"/>
    <property type="project" value="UniProtKB-KW"/>
</dbReference>
<dbReference type="Pfam" id="PF01170">
    <property type="entry name" value="UPF0020"/>
    <property type="match status" value="1"/>
</dbReference>
<comment type="caution">
    <text evidence="6">The sequence shown here is derived from an EMBL/GenBank/DDBJ whole genome shotgun (WGS) entry which is preliminary data.</text>
</comment>
<dbReference type="PANTHER" id="PTHR47313">
    <property type="entry name" value="RIBOSOMAL RNA LARGE SUBUNIT METHYLTRANSFERASE K/L"/>
    <property type="match status" value="1"/>
</dbReference>
<evidence type="ECO:0000256" key="2">
    <source>
        <dbReference type="ARBA" id="ARBA00022679"/>
    </source>
</evidence>
<dbReference type="CDD" id="cd11715">
    <property type="entry name" value="THUMP_AdoMetMT"/>
    <property type="match status" value="1"/>
</dbReference>
<dbReference type="InterPro" id="IPR054170">
    <property type="entry name" value="RlmL_1st"/>
</dbReference>
<evidence type="ECO:0000313" key="6">
    <source>
        <dbReference type="EMBL" id="MBK1662061.1"/>
    </source>
</evidence>
<protein>
    <submittedName>
        <fullName evidence="6">RNA methyltransferase</fullName>
    </submittedName>
</protein>
<feature type="region of interest" description="Disordered" evidence="3">
    <location>
        <begin position="27"/>
        <end position="46"/>
    </location>
</feature>
<proteinExistence type="predicted"/>
<feature type="domain" description="Ribosomal RNA large subunit methyltransferase K/L-like methyltransferase" evidence="4">
    <location>
        <begin position="213"/>
        <end position="396"/>
    </location>
</feature>
<name>A0ABS1D6F4_9PROT</name>
<dbReference type="InterPro" id="IPR000241">
    <property type="entry name" value="RlmKL-like_Mtase"/>
</dbReference>
<accession>A0ABS1D6F4</accession>